<accession>A0A2H0BSY5</accession>
<proteinExistence type="predicted"/>
<dbReference type="Proteomes" id="UP000231581">
    <property type="component" value="Unassembled WGS sequence"/>
</dbReference>
<protein>
    <recommendedName>
        <fullName evidence="1">Gcp-like domain-containing protein</fullName>
    </recommendedName>
</protein>
<evidence type="ECO:0000313" key="2">
    <source>
        <dbReference type="EMBL" id="PIP60787.1"/>
    </source>
</evidence>
<evidence type="ECO:0000259" key="1">
    <source>
        <dbReference type="Pfam" id="PF00814"/>
    </source>
</evidence>
<gene>
    <name evidence="2" type="ORF">COX00_01390</name>
</gene>
<dbReference type="SUPFAM" id="SSF53067">
    <property type="entry name" value="Actin-like ATPase domain"/>
    <property type="match status" value="1"/>
</dbReference>
<dbReference type="InterPro" id="IPR000905">
    <property type="entry name" value="Gcp-like_dom"/>
</dbReference>
<name>A0A2H0BSY5_9BACT</name>
<dbReference type="Pfam" id="PF00814">
    <property type="entry name" value="TsaD"/>
    <property type="match status" value="1"/>
</dbReference>
<evidence type="ECO:0000313" key="3">
    <source>
        <dbReference type="Proteomes" id="UP000231581"/>
    </source>
</evidence>
<dbReference type="Gene3D" id="3.30.420.40">
    <property type="match status" value="1"/>
</dbReference>
<dbReference type="EMBL" id="PCSZ01000031">
    <property type="protein sequence ID" value="PIP60787.1"/>
    <property type="molecule type" value="Genomic_DNA"/>
</dbReference>
<sequence length="130" mass="14529">MWLFLDTHASRLSRFAWMEKGKEPKIIELEGRSNVLLPKLAKDRKNFQLLEGVCVVSGPGSFSAVRTGVLYANLLSRLKKVPLIGMMVEDAVDLSRLAKELTDGRRTTEASKYVAPIYDAEPNITLPKNP</sequence>
<dbReference type="AlphaFoldDB" id="A0A2H0BSY5"/>
<feature type="domain" description="Gcp-like" evidence="1">
    <location>
        <begin position="46"/>
        <end position="86"/>
    </location>
</feature>
<comment type="caution">
    <text evidence="2">The sequence shown here is derived from an EMBL/GenBank/DDBJ whole genome shotgun (WGS) entry which is preliminary data.</text>
</comment>
<reference evidence="2 3" key="1">
    <citation type="submission" date="2017-09" db="EMBL/GenBank/DDBJ databases">
        <title>Depth-based differentiation of microbial function through sediment-hosted aquifers and enrichment of novel symbionts in the deep terrestrial subsurface.</title>
        <authorList>
            <person name="Probst A.J."/>
            <person name="Ladd B."/>
            <person name="Jarett J.K."/>
            <person name="Geller-Mcgrath D.E."/>
            <person name="Sieber C.M."/>
            <person name="Emerson J.B."/>
            <person name="Anantharaman K."/>
            <person name="Thomas B.C."/>
            <person name="Malmstrom R."/>
            <person name="Stieglmeier M."/>
            <person name="Klingl A."/>
            <person name="Woyke T."/>
            <person name="Ryan C.M."/>
            <person name="Banfield J.F."/>
        </authorList>
    </citation>
    <scope>NUCLEOTIDE SEQUENCE [LARGE SCALE GENOMIC DNA]</scope>
    <source>
        <strain evidence="2">CG22_combo_CG10-13_8_21_14_all_47_17</strain>
    </source>
</reference>
<organism evidence="2 3">
    <name type="scientific">Candidatus Uhrbacteria bacterium CG22_combo_CG10-13_8_21_14_all_47_17</name>
    <dbReference type="NCBI Taxonomy" id="1975041"/>
    <lineage>
        <taxon>Bacteria</taxon>
        <taxon>Candidatus Uhriibacteriota</taxon>
    </lineage>
</organism>
<dbReference type="InterPro" id="IPR043129">
    <property type="entry name" value="ATPase_NBD"/>
</dbReference>